<comment type="caution">
    <text evidence="2">The sequence shown here is derived from an EMBL/GenBank/DDBJ whole genome shotgun (WGS) entry which is preliminary data.</text>
</comment>
<dbReference type="AlphaFoldDB" id="A0A1G2RGL8"/>
<sequence>MFFKAKKKKFSGVSKEVEKHLEGLEKRLEELSQELAEFKKGMRKAVTRVGIVRFNPFGEAGGDQSFVIALLDQDNSGVVVTSHYLQEHNRVYGKPIENGKSSYTLSKEEEEAIAKALHE</sequence>
<feature type="coiled-coil region" evidence="1">
    <location>
        <begin position="14"/>
        <end position="48"/>
    </location>
</feature>
<evidence type="ECO:0000256" key="1">
    <source>
        <dbReference type="SAM" id="Coils"/>
    </source>
</evidence>
<evidence type="ECO:0008006" key="4">
    <source>
        <dbReference type="Google" id="ProtNLM"/>
    </source>
</evidence>
<evidence type="ECO:0000313" key="3">
    <source>
        <dbReference type="Proteomes" id="UP000177287"/>
    </source>
</evidence>
<organism evidence="2 3">
    <name type="scientific">Candidatus Wildermuthbacteria bacterium RIFCSPLOWO2_01_FULL_47_18</name>
    <dbReference type="NCBI Taxonomy" id="1802460"/>
    <lineage>
        <taxon>Bacteria</taxon>
        <taxon>Candidatus Wildermuthiibacteriota</taxon>
    </lineage>
</organism>
<protein>
    <recommendedName>
        <fullName evidence="4">DUF4446 domain-containing protein</fullName>
    </recommendedName>
</protein>
<reference evidence="2 3" key="1">
    <citation type="journal article" date="2016" name="Nat. Commun.">
        <title>Thousands of microbial genomes shed light on interconnected biogeochemical processes in an aquifer system.</title>
        <authorList>
            <person name="Anantharaman K."/>
            <person name="Brown C.T."/>
            <person name="Hug L.A."/>
            <person name="Sharon I."/>
            <person name="Castelle C.J."/>
            <person name="Probst A.J."/>
            <person name="Thomas B.C."/>
            <person name="Singh A."/>
            <person name="Wilkins M.J."/>
            <person name="Karaoz U."/>
            <person name="Brodie E.L."/>
            <person name="Williams K.H."/>
            <person name="Hubbard S.S."/>
            <person name="Banfield J.F."/>
        </authorList>
    </citation>
    <scope>NUCLEOTIDE SEQUENCE [LARGE SCALE GENOMIC DNA]</scope>
</reference>
<keyword evidence="1" id="KW-0175">Coiled coil</keyword>
<dbReference type="Proteomes" id="UP000177287">
    <property type="component" value="Unassembled WGS sequence"/>
</dbReference>
<dbReference type="EMBL" id="MHUF01000027">
    <property type="protein sequence ID" value="OHA71907.1"/>
    <property type="molecule type" value="Genomic_DNA"/>
</dbReference>
<name>A0A1G2RGL8_9BACT</name>
<evidence type="ECO:0000313" key="2">
    <source>
        <dbReference type="EMBL" id="OHA71907.1"/>
    </source>
</evidence>
<proteinExistence type="predicted"/>
<dbReference type="InterPro" id="IPR027981">
    <property type="entry name" value="DUF4446"/>
</dbReference>
<gene>
    <name evidence="2" type="ORF">A3A27_02570</name>
</gene>
<dbReference type="Pfam" id="PF14584">
    <property type="entry name" value="DUF4446"/>
    <property type="match status" value="1"/>
</dbReference>
<accession>A0A1G2RGL8</accession>